<evidence type="ECO:0000313" key="9">
    <source>
        <dbReference type="EMBL" id="KAL3679378.1"/>
    </source>
</evidence>
<feature type="domain" description="FAD-binding PCMH-type" evidence="8">
    <location>
        <begin position="58"/>
        <end position="240"/>
    </location>
</feature>
<feature type="chain" id="PRO_5044843582" description="L-gulonolactone oxidase" evidence="7">
    <location>
        <begin position="30"/>
        <end position="589"/>
    </location>
</feature>
<dbReference type="InterPro" id="IPR016166">
    <property type="entry name" value="FAD-bd_PCMH"/>
</dbReference>
<dbReference type="EC" id="1.1.3.8" evidence="3"/>
<comment type="pathway">
    <text evidence="1">Cofactor biosynthesis; L-ascorbate biosynthesis.</text>
</comment>
<dbReference type="InterPro" id="IPR016169">
    <property type="entry name" value="FAD-bd_PCMH_sub2"/>
</dbReference>
<dbReference type="EMBL" id="JBJQOH010000007">
    <property type="protein sequence ID" value="KAL3679378.1"/>
    <property type="molecule type" value="Genomic_DNA"/>
</dbReference>
<dbReference type="InterPro" id="IPR055154">
    <property type="entry name" value="GULLO2-like_C"/>
</dbReference>
<name>A0ABD3GJK3_9MARC</name>
<dbReference type="PANTHER" id="PTHR13878">
    <property type="entry name" value="GULONOLACTONE OXIDASE"/>
    <property type="match status" value="1"/>
</dbReference>
<keyword evidence="10" id="KW-1185">Reference proteome</keyword>
<reference evidence="9 10" key="1">
    <citation type="submission" date="2024-09" db="EMBL/GenBank/DDBJ databases">
        <title>Chromosome-scale assembly of Riccia sorocarpa.</title>
        <authorList>
            <person name="Paukszto L."/>
        </authorList>
    </citation>
    <scope>NUCLEOTIDE SEQUENCE [LARGE SCALE GENOMIC DNA]</scope>
    <source>
        <strain evidence="9">LP-2024</strain>
        <tissue evidence="9">Aerial parts of the thallus</tissue>
    </source>
</reference>
<dbReference type="Gene3D" id="3.30.465.10">
    <property type="match status" value="1"/>
</dbReference>
<proteinExistence type="inferred from homology"/>
<dbReference type="Gene3D" id="3.30.70.2520">
    <property type="match status" value="1"/>
</dbReference>
<dbReference type="GO" id="GO:0050105">
    <property type="term" value="F:L-gulonolactone oxidase activity"/>
    <property type="evidence" value="ECO:0007669"/>
    <property type="project" value="UniProtKB-EC"/>
</dbReference>
<gene>
    <name evidence="9" type="ORF">R1sor_022334</name>
</gene>
<protein>
    <recommendedName>
        <fullName evidence="3">L-gulonolactone oxidase</fullName>
        <ecNumber evidence="3">1.1.3.8</ecNumber>
    </recommendedName>
</protein>
<dbReference type="PROSITE" id="PS51387">
    <property type="entry name" value="FAD_PCMH"/>
    <property type="match status" value="1"/>
</dbReference>
<dbReference type="InterPro" id="IPR007173">
    <property type="entry name" value="ALO_C"/>
</dbReference>
<feature type="signal peptide" evidence="7">
    <location>
        <begin position="1"/>
        <end position="29"/>
    </location>
</feature>
<comment type="catalytic activity">
    <reaction evidence="6">
        <text>L-gulono-1,4-lactone + O2 = L-ascorbate + H2O2 + H(+)</text>
        <dbReference type="Rhea" id="RHEA:32363"/>
        <dbReference type="ChEBI" id="CHEBI:15378"/>
        <dbReference type="ChEBI" id="CHEBI:15379"/>
        <dbReference type="ChEBI" id="CHEBI:16240"/>
        <dbReference type="ChEBI" id="CHEBI:17587"/>
        <dbReference type="ChEBI" id="CHEBI:38290"/>
        <dbReference type="EC" id="1.1.3.8"/>
    </reaction>
</comment>
<comment type="similarity">
    <text evidence="2">Belongs to the oxygen-dependent FAD-linked oxidoreductase family.</text>
</comment>
<dbReference type="InterPro" id="IPR006094">
    <property type="entry name" value="Oxid_FAD_bind_N"/>
</dbReference>
<dbReference type="AlphaFoldDB" id="A0ABD3GJK3"/>
<keyword evidence="4" id="KW-0060">Ascorbate biosynthesis</keyword>
<evidence type="ECO:0000313" key="10">
    <source>
        <dbReference type="Proteomes" id="UP001633002"/>
    </source>
</evidence>
<keyword evidence="5" id="KW-0560">Oxidoreductase</keyword>
<evidence type="ECO:0000256" key="3">
    <source>
        <dbReference type="ARBA" id="ARBA00013121"/>
    </source>
</evidence>
<organism evidence="9 10">
    <name type="scientific">Riccia sorocarpa</name>
    <dbReference type="NCBI Taxonomy" id="122646"/>
    <lineage>
        <taxon>Eukaryota</taxon>
        <taxon>Viridiplantae</taxon>
        <taxon>Streptophyta</taxon>
        <taxon>Embryophyta</taxon>
        <taxon>Marchantiophyta</taxon>
        <taxon>Marchantiopsida</taxon>
        <taxon>Marchantiidae</taxon>
        <taxon>Marchantiales</taxon>
        <taxon>Ricciaceae</taxon>
        <taxon>Riccia</taxon>
    </lineage>
</organism>
<dbReference type="PANTHER" id="PTHR13878:SF67">
    <property type="entry name" value="L-GULONOLACTONE OXIDASE 5"/>
    <property type="match status" value="1"/>
</dbReference>
<evidence type="ECO:0000256" key="2">
    <source>
        <dbReference type="ARBA" id="ARBA00005466"/>
    </source>
</evidence>
<dbReference type="InterPro" id="IPR036318">
    <property type="entry name" value="FAD-bd_PCMH-like_sf"/>
</dbReference>
<dbReference type="Pfam" id="PF04030">
    <property type="entry name" value="ALO"/>
    <property type="match status" value="1"/>
</dbReference>
<sequence>MTSITEYRFRLTGIILILSVCIGSRPTAGVAPPAVECSGVGNTNCKGYNYQGFFSDRNACRAAKVVYPTSEQQVVAAVADGVKNGLKMRAVSKGSHSVPSLVCPGGNGTGVFISTRDYKNIVVNVGSQTATLEAGVRLKPFLDEVARHGLTFPHMPYWAGLSVSGILGTGAHGSGIFGKGSAVYEYVKEIRLVVPASAEEGYAKVINLVAGIDDEILNAARLSLGVLGVISTVTLELQPMFKRSVSFLQKSDVDIETQVALNAQQNEFGDVSWYPAQKLAVYRSDNKVPVSTTGQGVNQYIPFQALPAATVEATRLSEDIAEASGDAGAKCVTAAAQIAALSSTGNGFTNNGILFTGYPVVGFQNSMATSGTCDDTNLPDSGCGWDRRFKGIFAFQNGFTVSFSNLPAFIRDVKALVALNSESLCVLGSYAGILMRHVKKTATAYLGEIEDGVDMDITYYRSRDPHTPRLYEDVTEEIEQILLFKYNARPHWGKNRVVGFATTKDLYPDLSRFIKVKNQLDPQGFFSNDWTDSVLNVDGAAANLQKFAPYCALDGNCICTEDIHCAPEKGYLCQPGRVYTEARVCRKVN</sequence>
<dbReference type="Pfam" id="PF01565">
    <property type="entry name" value="FAD_binding_4"/>
    <property type="match status" value="1"/>
</dbReference>
<dbReference type="Gene3D" id="1.10.45.10">
    <property type="entry name" value="Vanillyl-alcohol Oxidase, Chain A, domain 4"/>
    <property type="match status" value="1"/>
</dbReference>
<comment type="caution">
    <text evidence="9">The sequence shown here is derived from an EMBL/GenBank/DDBJ whole genome shotgun (WGS) entry which is preliminary data.</text>
</comment>
<dbReference type="SUPFAM" id="SSF56176">
    <property type="entry name" value="FAD-binding/transporter-associated domain-like"/>
    <property type="match status" value="1"/>
</dbReference>
<dbReference type="GO" id="GO:0019853">
    <property type="term" value="P:L-ascorbic acid biosynthetic process"/>
    <property type="evidence" value="ECO:0007669"/>
    <property type="project" value="UniProtKB-KW"/>
</dbReference>
<evidence type="ECO:0000259" key="8">
    <source>
        <dbReference type="PROSITE" id="PS51387"/>
    </source>
</evidence>
<accession>A0ABD3GJK3</accession>
<dbReference type="InterPro" id="IPR050432">
    <property type="entry name" value="FAD-linked_Oxidoreductases_BP"/>
</dbReference>
<dbReference type="Proteomes" id="UP001633002">
    <property type="component" value="Unassembled WGS sequence"/>
</dbReference>
<dbReference type="InterPro" id="IPR010030">
    <property type="entry name" value="GULO_Plant"/>
</dbReference>
<evidence type="ECO:0000256" key="4">
    <source>
        <dbReference type="ARBA" id="ARBA00022644"/>
    </source>
</evidence>
<evidence type="ECO:0000256" key="6">
    <source>
        <dbReference type="ARBA" id="ARBA00048083"/>
    </source>
</evidence>
<evidence type="ECO:0000256" key="7">
    <source>
        <dbReference type="SAM" id="SignalP"/>
    </source>
</evidence>
<evidence type="ECO:0000256" key="5">
    <source>
        <dbReference type="ARBA" id="ARBA00023002"/>
    </source>
</evidence>
<dbReference type="NCBIfam" id="TIGR01677">
    <property type="entry name" value="pln_FAD_oxido"/>
    <property type="match status" value="1"/>
</dbReference>
<dbReference type="InterPro" id="IPR016171">
    <property type="entry name" value="Vanillyl_alc_oxidase_C-sub2"/>
</dbReference>
<keyword evidence="7" id="KW-0732">Signal</keyword>
<dbReference type="Pfam" id="PF22906">
    <property type="entry name" value="GULLO2-like_3rd"/>
    <property type="match status" value="1"/>
</dbReference>
<evidence type="ECO:0000256" key="1">
    <source>
        <dbReference type="ARBA" id="ARBA00005147"/>
    </source>
</evidence>